<protein>
    <recommendedName>
        <fullName evidence="3">Zeta toxin domain-containing protein</fullName>
    </recommendedName>
</protein>
<dbReference type="Gene3D" id="3.40.50.300">
    <property type="entry name" value="P-loop containing nucleotide triphosphate hydrolases"/>
    <property type="match status" value="1"/>
</dbReference>
<reference evidence="4" key="1">
    <citation type="submission" date="2021-01" db="EMBL/GenBank/DDBJ databases">
        <authorList>
            <person name="Corre E."/>
            <person name="Pelletier E."/>
            <person name="Niang G."/>
            <person name="Scheremetjew M."/>
            <person name="Finn R."/>
            <person name="Kale V."/>
            <person name="Holt S."/>
            <person name="Cochrane G."/>
            <person name="Meng A."/>
            <person name="Brown T."/>
            <person name="Cohen L."/>
        </authorList>
    </citation>
    <scope>NUCLEOTIDE SEQUENCE</scope>
    <source>
        <strain evidence="4">RCC3387</strain>
    </source>
</reference>
<dbReference type="EMBL" id="HBGW01015813">
    <property type="protein sequence ID" value="CAD9522954.1"/>
    <property type="molecule type" value="Transcribed_RNA"/>
</dbReference>
<keyword evidence="1" id="KW-0547">Nucleotide-binding</keyword>
<dbReference type="InterPro" id="IPR010488">
    <property type="entry name" value="Zeta_toxin_domain"/>
</dbReference>
<dbReference type="InterPro" id="IPR027417">
    <property type="entry name" value="P-loop_NTPase"/>
</dbReference>
<proteinExistence type="predicted"/>
<dbReference type="SUPFAM" id="SSF52540">
    <property type="entry name" value="P-loop containing nucleoside triphosphate hydrolases"/>
    <property type="match status" value="1"/>
</dbReference>
<evidence type="ECO:0000256" key="1">
    <source>
        <dbReference type="ARBA" id="ARBA00022741"/>
    </source>
</evidence>
<accession>A0A7S2N6C5</accession>
<evidence type="ECO:0000313" key="4">
    <source>
        <dbReference type="EMBL" id="CAD9522954.1"/>
    </source>
</evidence>
<dbReference type="GO" id="GO:0016301">
    <property type="term" value="F:kinase activity"/>
    <property type="evidence" value="ECO:0007669"/>
    <property type="project" value="InterPro"/>
</dbReference>
<gene>
    <name evidence="4" type="ORF">BRAN1462_LOCUS10036</name>
</gene>
<sequence length="368" mass="40663">MKAVTQSPSALQYACALLQGDRQILTAAGVLASEDPVPGSMTSQCAEHHPADGRALPCGGDWDQQLQYMRELEGRLRSATGLAAAEAAREVTKCAERLQGLARVKMDTFLSEWEHAEIVERLTQKAEVMQNPFGIWLAGGPGSGKGHALQELSRMGALPFGAFAHLDVDKNREYLPAWINDRNKPKLVPSVERTQYEAGYINDLAMTLCARQRLNFVIDGTMRNTQQTVRSMFRMRKLADQWKHLGARGTRHMKRLRVAVVFVDADIEVCLERVAQRALKTGRPVQHDFVKECNQLCRDSVKAIAKAPGCVDLFVHVKNNGGGLDFVAGSAQLLKAFVSTNPVVAESEDLRLHDPSSLTELSAKSHWH</sequence>
<evidence type="ECO:0000259" key="3">
    <source>
        <dbReference type="Pfam" id="PF06414"/>
    </source>
</evidence>
<dbReference type="GO" id="GO:0005524">
    <property type="term" value="F:ATP binding"/>
    <property type="evidence" value="ECO:0007669"/>
    <property type="project" value="UniProtKB-KW"/>
</dbReference>
<organism evidence="4">
    <name type="scientific">Zooxanthella nutricula</name>
    <dbReference type="NCBI Taxonomy" id="1333877"/>
    <lineage>
        <taxon>Eukaryota</taxon>
        <taxon>Sar</taxon>
        <taxon>Alveolata</taxon>
        <taxon>Dinophyceae</taxon>
        <taxon>Peridiniales</taxon>
        <taxon>Peridiniales incertae sedis</taxon>
        <taxon>Zooxanthella</taxon>
    </lineage>
</organism>
<keyword evidence="2" id="KW-0067">ATP-binding</keyword>
<dbReference type="Pfam" id="PF06414">
    <property type="entry name" value="Zeta_toxin"/>
    <property type="match status" value="1"/>
</dbReference>
<evidence type="ECO:0000256" key="2">
    <source>
        <dbReference type="ARBA" id="ARBA00022840"/>
    </source>
</evidence>
<feature type="domain" description="Zeta toxin" evidence="3">
    <location>
        <begin position="128"/>
        <end position="313"/>
    </location>
</feature>
<name>A0A7S2N6C5_9DINO</name>
<dbReference type="AlphaFoldDB" id="A0A7S2N6C5"/>